<dbReference type="EMBL" id="FXTT01000007">
    <property type="protein sequence ID" value="SMP36127.1"/>
    <property type="molecule type" value="Genomic_DNA"/>
</dbReference>
<keyword evidence="3" id="KW-1185">Reference proteome</keyword>
<accession>A0ABY1PKM6</accession>
<keyword evidence="1" id="KW-0812">Transmembrane</keyword>
<evidence type="ECO:0000313" key="3">
    <source>
        <dbReference type="Proteomes" id="UP001157914"/>
    </source>
</evidence>
<protein>
    <submittedName>
        <fullName evidence="2">Uncharacterized protein</fullName>
    </submittedName>
</protein>
<dbReference type="RefSeq" id="WP_155189124.1">
    <property type="nucleotide sequence ID" value="NZ_BAAAEA010000005.1"/>
</dbReference>
<feature type="transmembrane region" description="Helical" evidence="1">
    <location>
        <begin position="12"/>
        <end position="32"/>
    </location>
</feature>
<keyword evidence="1" id="KW-1133">Transmembrane helix</keyword>
<keyword evidence="1" id="KW-0472">Membrane</keyword>
<dbReference type="Proteomes" id="UP001157914">
    <property type="component" value="Unassembled WGS sequence"/>
</dbReference>
<reference evidence="2 3" key="1">
    <citation type="submission" date="2017-05" db="EMBL/GenBank/DDBJ databases">
        <authorList>
            <person name="Varghese N."/>
            <person name="Submissions S."/>
        </authorList>
    </citation>
    <scope>NUCLEOTIDE SEQUENCE [LARGE SCALE GENOMIC DNA]</scope>
    <source>
        <strain evidence="2 3">DSM 15949</strain>
    </source>
</reference>
<evidence type="ECO:0000256" key="1">
    <source>
        <dbReference type="SAM" id="Phobius"/>
    </source>
</evidence>
<sequence length="94" mass="9792">MSLVETLLQSVWLPVAAVALLWAETAALCLLAEQPLARFKLLAGNVLAGTCLITALGIALQNGPGIFILGALTLSLAAHALDVYTRLASPPDNR</sequence>
<evidence type="ECO:0000313" key="2">
    <source>
        <dbReference type="EMBL" id="SMP36127.1"/>
    </source>
</evidence>
<gene>
    <name evidence="2" type="ORF">SAMN06265374_4120</name>
</gene>
<feature type="transmembrane region" description="Helical" evidence="1">
    <location>
        <begin position="39"/>
        <end position="60"/>
    </location>
</feature>
<feature type="transmembrane region" description="Helical" evidence="1">
    <location>
        <begin position="66"/>
        <end position="84"/>
    </location>
</feature>
<proteinExistence type="predicted"/>
<name>A0ABY1PKM6_9HYPH</name>
<comment type="caution">
    <text evidence="2">The sequence shown here is derived from an EMBL/GenBank/DDBJ whole genome shotgun (WGS) entry which is preliminary data.</text>
</comment>
<organism evidence="2 3">
    <name type="scientific">Roseibium denhamense</name>
    <dbReference type="NCBI Taxonomy" id="76305"/>
    <lineage>
        <taxon>Bacteria</taxon>
        <taxon>Pseudomonadati</taxon>
        <taxon>Pseudomonadota</taxon>
        <taxon>Alphaproteobacteria</taxon>
        <taxon>Hyphomicrobiales</taxon>
        <taxon>Stappiaceae</taxon>
        <taxon>Roseibium</taxon>
    </lineage>
</organism>